<keyword evidence="8 10" id="KW-0675">Receptor</keyword>
<dbReference type="CDD" id="cd13954">
    <property type="entry name" value="7tmA_OR"/>
    <property type="match status" value="1"/>
</dbReference>
<dbReference type="Gene3D" id="1.20.1070.10">
    <property type="entry name" value="Rhodopsin 7-helix transmembrane proteins"/>
    <property type="match status" value="1"/>
</dbReference>
<comment type="subcellular location">
    <subcellularLocation>
        <location evidence="1 11">Cell membrane</location>
        <topology evidence="1 11">Multi-pass membrane protein</topology>
    </subcellularLocation>
</comment>
<dbReference type="GO" id="GO:0004984">
    <property type="term" value="F:olfactory receptor activity"/>
    <property type="evidence" value="ECO:0007669"/>
    <property type="project" value="InterPro"/>
</dbReference>
<feature type="transmembrane region" description="Helical" evidence="11">
    <location>
        <begin position="237"/>
        <end position="260"/>
    </location>
</feature>
<dbReference type="PROSITE" id="PS00237">
    <property type="entry name" value="G_PROTEIN_RECEP_F1_1"/>
    <property type="match status" value="1"/>
</dbReference>
<feature type="domain" description="G-protein coupled receptors family 1 profile" evidence="12">
    <location>
        <begin position="40"/>
        <end position="289"/>
    </location>
</feature>
<evidence type="ECO:0000256" key="9">
    <source>
        <dbReference type="ARBA" id="ARBA00023224"/>
    </source>
</evidence>
<sequence length="313" mass="35502">MQANQTPITYFLIKGISDDPQLHLLIFLLVLLIYLFILCSNLTILLACLDSRLHNPMYFFLGNLSILDISCSTIALHRILIHFISRDRKVSFAACMVQMHMFGSLASVNLLILTAMSYDRYVAICKPLQYQMIMSTEVCATLASASWVVGSLQTVPFTVIVWCFSCYSSIEINHFFCDIIPIMKISCNDTSFLEILFLTEGLLTMILIPFLLTFVSYIYIIHAILRIRSSSGRLKTFYTCSSHLTVVTLLYTTLFSQYLTPNLSSTLESKKRFALFNTAAVPLLNPLIYSLKNKDVKRALKRFNPSSINSIIT</sequence>
<dbReference type="InterPro" id="IPR000276">
    <property type="entry name" value="GPCR_Rhodpsn"/>
</dbReference>
<evidence type="ECO:0000256" key="5">
    <source>
        <dbReference type="ARBA" id="ARBA00022989"/>
    </source>
</evidence>
<dbReference type="InterPro" id="IPR017452">
    <property type="entry name" value="GPCR_Rhodpsn_7TM"/>
</dbReference>
<dbReference type="AlphaFoldDB" id="A0A8J6B6U1"/>
<dbReference type="Pfam" id="PF13853">
    <property type="entry name" value="7tm_4"/>
    <property type="match status" value="1"/>
</dbReference>
<evidence type="ECO:0000313" key="14">
    <source>
        <dbReference type="Proteomes" id="UP000770717"/>
    </source>
</evidence>
<organism evidence="13 14">
    <name type="scientific">Eleutherodactylus coqui</name>
    <name type="common">Puerto Rican coqui</name>
    <dbReference type="NCBI Taxonomy" id="57060"/>
    <lineage>
        <taxon>Eukaryota</taxon>
        <taxon>Metazoa</taxon>
        <taxon>Chordata</taxon>
        <taxon>Craniata</taxon>
        <taxon>Vertebrata</taxon>
        <taxon>Euteleostomi</taxon>
        <taxon>Amphibia</taxon>
        <taxon>Batrachia</taxon>
        <taxon>Anura</taxon>
        <taxon>Neobatrachia</taxon>
        <taxon>Hyloidea</taxon>
        <taxon>Eleutherodactylidae</taxon>
        <taxon>Eleutherodactylinae</taxon>
        <taxon>Eleutherodactylus</taxon>
        <taxon>Eleutherodactylus</taxon>
    </lineage>
</organism>
<evidence type="ECO:0000256" key="3">
    <source>
        <dbReference type="ARBA" id="ARBA00022692"/>
    </source>
</evidence>
<keyword evidence="14" id="KW-1185">Reference proteome</keyword>
<evidence type="ECO:0000256" key="7">
    <source>
        <dbReference type="ARBA" id="ARBA00023136"/>
    </source>
</evidence>
<comment type="similarity">
    <text evidence="10">Belongs to the G-protein coupled receptor 1 family.</text>
</comment>
<dbReference type="PROSITE" id="PS50262">
    <property type="entry name" value="G_PROTEIN_RECEP_F1_2"/>
    <property type="match status" value="1"/>
</dbReference>
<dbReference type="PRINTS" id="PR00237">
    <property type="entry name" value="GPCRRHODOPSN"/>
</dbReference>
<accession>A0A8J6B6U1</accession>
<dbReference type="FunFam" id="1.20.1070.10:FF:000268">
    <property type="entry name" value="Putative olfactory receptor 2I1"/>
    <property type="match status" value="1"/>
</dbReference>
<feature type="transmembrane region" description="Helical" evidence="11">
    <location>
        <begin position="202"/>
        <end position="225"/>
    </location>
</feature>
<dbReference type="PRINTS" id="PR00245">
    <property type="entry name" value="OLFACTORYR"/>
</dbReference>
<keyword evidence="5 11" id="KW-1133">Transmembrane helix</keyword>
<keyword evidence="11" id="KW-0716">Sensory transduction</keyword>
<evidence type="ECO:0000256" key="4">
    <source>
        <dbReference type="ARBA" id="ARBA00022725"/>
    </source>
</evidence>
<dbReference type="InterPro" id="IPR000725">
    <property type="entry name" value="Olfact_rcpt"/>
</dbReference>
<feature type="transmembrane region" description="Helical" evidence="11">
    <location>
        <begin position="92"/>
        <end position="112"/>
    </location>
</feature>
<protein>
    <recommendedName>
        <fullName evidence="11">Olfactory receptor</fullName>
    </recommendedName>
</protein>
<feature type="transmembrane region" description="Helical" evidence="11">
    <location>
        <begin position="24"/>
        <end position="46"/>
    </location>
</feature>
<feature type="transmembrane region" description="Helical" evidence="11">
    <location>
        <begin position="272"/>
        <end position="291"/>
    </location>
</feature>
<feature type="transmembrane region" description="Helical" evidence="11">
    <location>
        <begin position="58"/>
        <end position="80"/>
    </location>
</feature>
<dbReference type="Proteomes" id="UP000770717">
    <property type="component" value="Unassembled WGS sequence"/>
</dbReference>
<keyword evidence="7 11" id="KW-0472">Membrane</keyword>
<evidence type="ECO:0000256" key="6">
    <source>
        <dbReference type="ARBA" id="ARBA00023040"/>
    </source>
</evidence>
<comment type="caution">
    <text evidence="13">The sequence shown here is derived from an EMBL/GenBank/DDBJ whole genome shotgun (WGS) entry which is preliminary data.</text>
</comment>
<dbReference type="GO" id="GO:0004930">
    <property type="term" value="F:G protein-coupled receptor activity"/>
    <property type="evidence" value="ECO:0007669"/>
    <property type="project" value="UniProtKB-KW"/>
</dbReference>
<dbReference type="SUPFAM" id="SSF81321">
    <property type="entry name" value="Family A G protein-coupled receptor-like"/>
    <property type="match status" value="1"/>
</dbReference>
<evidence type="ECO:0000313" key="13">
    <source>
        <dbReference type="EMBL" id="KAG9465152.1"/>
    </source>
</evidence>
<evidence type="ECO:0000256" key="2">
    <source>
        <dbReference type="ARBA" id="ARBA00022475"/>
    </source>
</evidence>
<keyword evidence="9 10" id="KW-0807">Transducer</keyword>
<evidence type="ECO:0000256" key="1">
    <source>
        <dbReference type="ARBA" id="ARBA00004651"/>
    </source>
</evidence>
<evidence type="ECO:0000256" key="10">
    <source>
        <dbReference type="RuleBase" id="RU000688"/>
    </source>
</evidence>
<reference evidence="13" key="1">
    <citation type="thesis" date="2020" institute="ProQuest LLC" country="789 East Eisenhower Parkway, Ann Arbor, MI, USA">
        <title>Comparative Genomics and Chromosome Evolution.</title>
        <authorList>
            <person name="Mudd A.B."/>
        </authorList>
    </citation>
    <scope>NUCLEOTIDE SEQUENCE</scope>
    <source>
        <strain evidence="13">HN-11 Male</strain>
        <tissue evidence="13">Kidney and liver</tissue>
    </source>
</reference>
<dbReference type="PANTHER" id="PTHR26452">
    <property type="entry name" value="OLFACTORY RECEPTOR"/>
    <property type="match status" value="1"/>
</dbReference>
<dbReference type="OrthoDB" id="9897783at2759"/>
<evidence type="ECO:0000259" key="12">
    <source>
        <dbReference type="PROSITE" id="PS50262"/>
    </source>
</evidence>
<proteinExistence type="inferred from homology"/>
<name>A0A8J6B6U1_ELECQ</name>
<evidence type="ECO:0000256" key="11">
    <source>
        <dbReference type="RuleBase" id="RU363047"/>
    </source>
</evidence>
<keyword evidence="2 11" id="KW-1003">Cell membrane</keyword>
<keyword evidence="3 10" id="KW-0812">Transmembrane</keyword>
<keyword evidence="4 11" id="KW-0552">Olfaction</keyword>
<dbReference type="EMBL" id="WNTK01003397">
    <property type="protein sequence ID" value="KAG9465152.1"/>
    <property type="molecule type" value="Genomic_DNA"/>
</dbReference>
<dbReference type="GO" id="GO:0005886">
    <property type="term" value="C:plasma membrane"/>
    <property type="evidence" value="ECO:0007669"/>
    <property type="project" value="UniProtKB-SubCell"/>
</dbReference>
<gene>
    <name evidence="13" type="ORF">GDO78_018808</name>
</gene>
<keyword evidence="6 10" id="KW-0297">G-protein coupled receptor</keyword>
<evidence type="ECO:0000256" key="8">
    <source>
        <dbReference type="ARBA" id="ARBA00023170"/>
    </source>
</evidence>
<dbReference type="InterPro" id="IPR050516">
    <property type="entry name" value="Olfactory_GPCR"/>
</dbReference>